<keyword evidence="3" id="KW-1185">Reference proteome</keyword>
<reference evidence="2 3" key="1">
    <citation type="submission" date="2017-02" db="EMBL/GenBank/DDBJ databases">
        <title>The complete genomic sequence of a novel cold adapted crude oil-degrading bacterium Planococcus qaidamina Y42.</title>
        <authorList>
            <person name="Yang R."/>
        </authorList>
    </citation>
    <scope>NUCLEOTIDE SEQUENCE [LARGE SCALE GENOMIC DNA]</scope>
    <source>
        <strain evidence="2 3">Y42</strain>
    </source>
</reference>
<accession>A0A1Q2L3Y3</accession>
<dbReference type="Gene3D" id="3.60.15.10">
    <property type="entry name" value="Ribonuclease Z/Hydroxyacylglutathione hydrolase-like"/>
    <property type="match status" value="1"/>
</dbReference>
<proteinExistence type="predicted"/>
<dbReference type="KEGG" id="pmar:B0X71_17775"/>
<dbReference type="PANTHER" id="PTHR30619:SF7">
    <property type="entry name" value="BETA-LACTAMASE DOMAIN PROTEIN"/>
    <property type="match status" value="1"/>
</dbReference>
<evidence type="ECO:0000259" key="1">
    <source>
        <dbReference type="SMART" id="SM00849"/>
    </source>
</evidence>
<dbReference type="PANTHER" id="PTHR30619">
    <property type="entry name" value="DNA INTERNALIZATION/COMPETENCE PROTEIN COMEC/REC2"/>
    <property type="match status" value="1"/>
</dbReference>
<dbReference type="SUPFAM" id="SSF47781">
    <property type="entry name" value="RuvA domain 2-like"/>
    <property type="match status" value="1"/>
</dbReference>
<dbReference type="InterPro" id="IPR035681">
    <property type="entry name" value="ComA-like_MBL"/>
</dbReference>
<dbReference type="GO" id="GO:0016787">
    <property type="term" value="F:hydrolase activity"/>
    <property type="evidence" value="ECO:0007669"/>
    <property type="project" value="UniProtKB-KW"/>
</dbReference>
<dbReference type="PROSITE" id="PS51257">
    <property type="entry name" value="PROKAR_LIPOPROTEIN"/>
    <property type="match status" value="1"/>
</dbReference>
<dbReference type="Proteomes" id="UP000188184">
    <property type="component" value="Chromosome"/>
</dbReference>
<dbReference type="InterPro" id="IPR010994">
    <property type="entry name" value="RuvA_2-like"/>
</dbReference>
<dbReference type="Pfam" id="PF12836">
    <property type="entry name" value="HHH_3"/>
    <property type="match status" value="1"/>
</dbReference>
<organism evidence="2 3">
    <name type="scientific">Planococcus lenghuensis</name>
    <dbReference type="NCBI Taxonomy" id="2213202"/>
    <lineage>
        <taxon>Bacteria</taxon>
        <taxon>Bacillati</taxon>
        <taxon>Bacillota</taxon>
        <taxon>Bacilli</taxon>
        <taxon>Bacillales</taxon>
        <taxon>Caryophanaceae</taxon>
        <taxon>Planococcus</taxon>
    </lineage>
</organism>
<keyword evidence="2" id="KW-0378">Hydrolase</keyword>
<name>A0A1Q2L3Y3_9BACL</name>
<dbReference type="InterPro" id="IPR052159">
    <property type="entry name" value="Competence_DNA_uptake"/>
</dbReference>
<dbReference type="InterPro" id="IPR036866">
    <property type="entry name" value="RibonucZ/Hydroxyglut_hydro"/>
</dbReference>
<dbReference type="Gene3D" id="1.10.150.320">
    <property type="entry name" value="Photosystem II 12 kDa extrinsic protein"/>
    <property type="match status" value="1"/>
</dbReference>
<dbReference type="InterPro" id="IPR001279">
    <property type="entry name" value="Metallo-B-lactamas"/>
</dbReference>
<evidence type="ECO:0000313" key="2">
    <source>
        <dbReference type="EMBL" id="AQQ54767.1"/>
    </source>
</evidence>
<dbReference type="AlphaFoldDB" id="A0A1Q2L3Y3"/>
<feature type="domain" description="Metallo-beta-lactamase" evidence="1">
    <location>
        <begin position="54"/>
        <end position="244"/>
    </location>
</feature>
<dbReference type="OrthoDB" id="9761531at2"/>
<dbReference type="CDD" id="cd07731">
    <property type="entry name" value="ComA-like_MBL-fold"/>
    <property type="match status" value="1"/>
</dbReference>
<dbReference type="SUPFAM" id="SSF56281">
    <property type="entry name" value="Metallo-hydrolase/oxidoreductase"/>
    <property type="match status" value="1"/>
</dbReference>
<dbReference type="EMBL" id="CP019640">
    <property type="protein sequence ID" value="AQQ54767.1"/>
    <property type="molecule type" value="Genomic_DNA"/>
</dbReference>
<evidence type="ECO:0000313" key="3">
    <source>
        <dbReference type="Proteomes" id="UP000188184"/>
    </source>
</evidence>
<dbReference type="SMART" id="SM00849">
    <property type="entry name" value="Lactamase_B"/>
    <property type="match status" value="1"/>
</dbReference>
<protein>
    <submittedName>
        <fullName evidence="2">MBL fold metallo-hydrolase</fullName>
    </submittedName>
</protein>
<dbReference type="Pfam" id="PF00753">
    <property type="entry name" value="Lactamase_B"/>
    <property type="match status" value="1"/>
</dbReference>
<gene>
    <name evidence="2" type="ORF">B0X71_17775</name>
</gene>
<sequence>MPLRKKVEALSKTGLWLTASLMLAGCTLTNTTEEQTTAGDGAPELMVHYIDAGQADATLFEFGDYTMLIDAGDWNAIDVIDYLEAQDISQIDIAVGTHPDADHIGQLAEVIEQFDVSEVWMSGNISTSDTFINALEAIDASDAAYVEPRAGEEYELGPLEIDVLYPEEITGESNAESIALKLSYGETGFIFTGDAGVQQEQEMIDSRADLDAEVLQLGHHGSNTSTSRAFLKAVSPEVVIYSAGAGNPYGHPHAEVIASAENTGADVFGTDVNGTIIVQTDGETLKVIPAEAGTPVEGENRCLDINIASQAELDQIDGIGEVLASEIIEERPFENLDELTIVDGIGVGKVEAIKAQGLACIGG</sequence>